<dbReference type="InterPro" id="IPR056832">
    <property type="entry name" value="ARM_TT21_2nd"/>
</dbReference>
<protein>
    <recommendedName>
        <fullName evidence="12">Tetratricopeptide repeat-like domain-containing protein</fullName>
    </recommendedName>
</protein>
<feature type="repeat" description="TPR" evidence="4">
    <location>
        <begin position="510"/>
        <end position="543"/>
    </location>
</feature>
<proteinExistence type="inferred from homology"/>
<comment type="caution">
    <text evidence="10">The sequence shown here is derived from an EMBL/GenBank/DDBJ whole genome shotgun (WGS) entry which is preliminary data.</text>
</comment>
<dbReference type="PROSITE" id="PS50005">
    <property type="entry name" value="TPR"/>
    <property type="match status" value="5"/>
</dbReference>
<evidence type="ECO:0000259" key="6">
    <source>
        <dbReference type="Pfam" id="PF25062"/>
    </source>
</evidence>
<evidence type="ECO:0000313" key="11">
    <source>
        <dbReference type="Proteomes" id="UP000287033"/>
    </source>
</evidence>
<keyword evidence="3 4" id="KW-0802">TPR repeat</keyword>
<dbReference type="Proteomes" id="UP000287033">
    <property type="component" value="Unassembled WGS sequence"/>
</dbReference>
<dbReference type="InterPro" id="IPR056835">
    <property type="entry name" value="ARM_TT21_5th"/>
</dbReference>
<dbReference type="InterPro" id="IPR040364">
    <property type="entry name" value="TTC21A/TTC21B"/>
</dbReference>
<dbReference type="SMART" id="SM00028">
    <property type="entry name" value="TPR"/>
    <property type="match status" value="11"/>
</dbReference>
<dbReference type="Pfam" id="PF13176">
    <property type="entry name" value="TPR_7"/>
    <property type="match status" value="1"/>
</dbReference>
<dbReference type="EMBL" id="BEZZ01000243">
    <property type="protein sequence ID" value="GCC29261.1"/>
    <property type="molecule type" value="Genomic_DNA"/>
</dbReference>
<evidence type="ECO:0000256" key="4">
    <source>
        <dbReference type="PROSITE-ProRule" id="PRU00339"/>
    </source>
</evidence>
<dbReference type="STRING" id="137246.A0A401SFT7"/>
<reference evidence="10 11" key="1">
    <citation type="journal article" date="2018" name="Nat. Ecol. Evol.">
        <title>Shark genomes provide insights into elasmobranch evolution and the origin of vertebrates.</title>
        <authorList>
            <person name="Hara Y"/>
            <person name="Yamaguchi K"/>
            <person name="Onimaru K"/>
            <person name="Kadota M"/>
            <person name="Koyanagi M"/>
            <person name="Keeley SD"/>
            <person name="Tatsumi K"/>
            <person name="Tanaka K"/>
            <person name="Motone F"/>
            <person name="Kageyama Y"/>
            <person name="Nozu R"/>
            <person name="Adachi N"/>
            <person name="Nishimura O"/>
            <person name="Nakagawa R"/>
            <person name="Tanegashima C"/>
            <person name="Kiyatake I"/>
            <person name="Matsumoto R"/>
            <person name="Murakumo K"/>
            <person name="Nishida K"/>
            <person name="Terakita A"/>
            <person name="Kuratani S"/>
            <person name="Sato K"/>
            <person name="Hyodo S Kuraku.S."/>
        </authorList>
    </citation>
    <scope>NUCLEOTIDE SEQUENCE [LARGE SCALE GENOMIC DNA]</scope>
</reference>
<dbReference type="AlphaFoldDB" id="A0A401SFT7"/>
<organism evidence="10 11">
    <name type="scientific">Chiloscyllium punctatum</name>
    <name type="common">Brownbanded bambooshark</name>
    <name type="synonym">Hemiscyllium punctatum</name>
    <dbReference type="NCBI Taxonomy" id="137246"/>
    <lineage>
        <taxon>Eukaryota</taxon>
        <taxon>Metazoa</taxon>
        <taxon>Chordata</taxon>
        <taxon>Craniata</taxon>
        <taxon>Vertebrata</taxon>
        <taxon>Chondrichthyes</taxon>
        <taxon>Elasmobranchii</taxon>
        <taxon>Galeomorphii</taxon>
        <taxon>Galeoidea</taxon>
        <taxon>Orectolobiformes</taxon>
        <taxon>Hemiscylliidae</taxon>
        <taxon>Chiloscyllium</taxon>
    </lineage>
</organism>
<evidence type="ECO:0000256" key="3">
    <source>
        <dbReference type="ARBA" id="ARBA00022803"/>
    </source>
</evidence>
<evidence type="ECO:0000256" key="1">
    <source>
        <dbReference type="ARBA" id="ARBA00010935"/>
    </source>
</evidence>
<comment type="similarity">
    <text evidence="1">Belongs to the TTC21 family.</text>
</comment>
<dbReference type="FunFam" id="1.25.40.10:FF:000197">
    <property type="entry name" value="Tetratricopeptide repeat domain 21B"/>
    <property type="match status" value="1"/>
</dbReference>
<dbReference type="Pfam" id="PF25068">
    <property type="entry name" value="ARM_TT21_4th"/>
    <property type="match status" value="1"/>
</dbReference>
<gene>
    <name evidence="10" type="ORF">chiPu_0007699</name>
</gene>
<dbReference type="GO" id="GO:0030991">
    <property type="term" value="C:intraciliary transport particle A"/>
    <property type="evidence" value="ECO:0007669"/>
    <property type="project" value="TreeGrafter"/>
</dbReference>
<dbReference type="Gene3D" id="1.25.40.10">
    <property type="entry name" value="Tetratricopeptide repeat domain"/>
    <property type="match status" value="5"/>
</dbReference>
<dbReference type="Pfam" id="PF25063">
    <property type="entry name" value="ARM_TT21_C"/>
    <property type="match status" value="1"/>
</dbReference>
<dbReference type="OrthoDB" id="10259630at2759"/>
<dbReference type="SUPFAM" id="SSF48452">
    <property type="entry name" value="TPR-like"/>
    <property type="match status" value="4"/>
</dbReference>
<evidence type="ECO:0000259" key="7">
    <source>
        <dbReference type="Pfam" id="PF25063"/>
    </source>
</evidence>
<keyword evidence="2" id="KW-0677">Repeat</keyword>
<feature type="domain" description="Tetratricopeptide repeat protein 21A/21B fourth ARM" evidence="9">
    <location>
        <begin position="546"/>
        <end position="699"/>
    </location>
</feature>
<feature type="repeat" description="TPR" evidence="4">
    <location>
        <begin position="740"/>
        <end position="773"/>
    </location>
</feature>
<dbReference type="InterPro" id="IPR056834">
    <property type="entry name" value="ARM_TT21_C"/>
</dbReference>
<dbReference type="GO" id="GO:0061512">
    <property type="term" value="P:protein localization to cilium"/>
    <property type="evidence" value="ECO:0007669"/>
    <property type="project" value="TreeGrafter"/>
</dbReference>
<feature type="domain" description="Tetratricopeptide repeat protein 21A/21B C-terminal ARM" evidence="7">
    <location>
        <begin position="892"/>
        <end position="1096"/>
    </location>
</feature>
<dbReference type="PANTHER" id="PTHR14699">
    <property type="entry name" value="STI2 PROTEIN-RELATED"/>
    <property type="match status" value="1"/>
</dbReference>
<feature type="repeat" description="TPR" evidence="4">
    <location>
        <begin position="986"/>
        <end position="1019"/>
    </location>
</feature>
<evidence type="ECO:0000313" key="10">
    <source>
        <dbReference type="EMBL" id="GCC29261.1"/>
    </source>
</evidence>
<name>A0A401SFT7_CHIPU</name>
<keyword evidence="11" id="KW-1185">Reference proteome</keyword>
<dbReference type="PANTHER" id="PTHR14699:SF2">
    <property type="entry name" value="TETRATRICOPEPTIDE REPEAT PROTEIN 21A"/>
    <property type="match status" value="1"/>
</dbReference>
<feature type="domain" description="Tetratricopeptide repeat protein 21A/21B fifth ARM repeats" evidence="8">
    <location>
        <begin position="742"/>
        <end position="856"/>
    </location>
</feature>
<dbReference type="InterPro" id="IPR011990">
    <property type="entry name" value="TPR-like_helical_dom_sf"/>
</dbReference>
<feature type="domain" description="Tetratricopeptide repeat protein 21A/21B N-terminal ARM repeat" evidence="6">
    <location>
        <begin position="53"/>
        <end position="196"/>
    </location>
</feature>
<dbReference type="Pfam" id="PF25062">
    <property type="entry name" value="ARM_TT21_N"/>
    <property type="match status" value="1"/>
</dbReference>
<accession>A0A401SFT7</accession>
<dbReference type="Pfam" id="PF25064">
    <property type="entry name" value="ARM_TT21_5th"/>
    <property type="match status" value="1"/>
</dbReference>
<evidence type="ECO:0000259" key="8">
    <source>
        <dbReference type="Pfam" id="PF25064"/>
    </source>
</evidence>
<feature type="domain" description="Tetratricopeptide repeat protein 21A/21B second ARM" evidence="5">
    <location>
        <begin position="234"/>
        <end position="488"/>
    </location>
</feature>
<feature type="repeat" description="TPR" evidence="4">
    <location>
        <begin position="544"/>
        <end position="577"/>
    </location>
</feature>
<evidence type="ECO:0000259" key="9">
    <source>
        <dbReference type="Pfam" id="PF25068"/>
    </source>
</evidence>
<evidence type="ECO:0000256" key="2">
    <source>
        <dbReference type="ARBA" id="ARBA00022737"/>
    </source>
</evidence>
<dbReference type="FunFam" id="1.25.40.10:FF:000377">
    <property type="entry name" value="Tetratricopeptide repeat domain 21B"/>
    <property type="match status" value="1"/>
</dbReference>
<evidence type="ECO:0000259" key="5">
    <source>
        <dbReference type="Pfam" id="PF25060"/>
    </source>
</evidence>
<dbReference type="InterPro" id="IPR056836">
    <property type="entry name" value="ARM_TT21_4th"/>
</dbReference>
<dbReference type="GO" id="GO:0035721">
    <property type="term" value="P:intraciliary retrograde transport"/>
    <property type="evidence" value="ECO:0007669"/>
    <property type="project" value="TreeGrafter"/>
</dbReference>
<dbReference type="InterPro" id="IPR019734">
    <property type="entry name" value="TPR_rpt"/>
</dbReference>
<dbReference type="OMA" id="QCPCLAG"/>
<feature type="repeat" description="TPR" evidence="4">
    <location>
        <begin position="289"/>
        <end position="322"/>
    </location>
</feature>
<evidence type="ECO:0008006" key="12">
    <source>
        <dbReference type="Google" id="ProtNLM"/>
    </source>
</evidence>
<dbReference type="InterPro" id="IPR056833">
    <property type="entry name" value="ARM_TT21_N"/>
</dbReference>
<dbReference type="Pfam" id="PF25060">
    <property type="entry name" value="ARM_TT21_2nd"/>
    <property type="match status" value="1"/>
</dbReference>
<dbReference type="GO" id="GO:0005929">
    <property type="term" value="C:cilium"/>
    <property type="evidence" value="ECO:0007669"/>
    <property type="project" value="GOC"/>
</dbReference>
<sequence length="1101" mass="126725">MAEVEPITLAAVAYYCQEKYFHHALTAANEGLMTCCNEPVLIFFKAFTNLMEDHDAIHELDRKLRECEKSAGEKALYYASMFLFLVNQHQEAREHTNRILKIFSGSKETLILKGWIELTDNNNGNVKKAISYLEEGLCDFKDIFGLMGKVCYLQKEQNFLSALDTVNQIIATTPTFMPALILKMKLFLAQNNWDQTLETAQRIMLKDGTNIDALLILCLHALCKEGDQTEAENYVKQLHSALEKKEPQNPKLYQRVAVLVSRMCGRNQTVLDQTYNLVERSLYMAPTDAEIATELGFQLFLQDKLQDAVKQYTAAMKLSETNMPALTGRIQVEILLGHLEDAEQQLELLKEVQGLIGTSAAVLALAKGEEPNVIIKFLNQAVDIHFSSFEDLPLGLEYYEKLNPEFMLDIVKKLLALCPDQHQATKVLQDAIHEFAGTPEETRITIANVDLALSQDNVETAFSMLRSILPKQPYYIEAQKKLAEIYLHKQKDQKLYIRCYKDLHEKFPNTQISLLLGDAYIAIQEPEKAIEVYEQVLKKNPHDGHLVRKIGQALVKTHHYTKAIHYFETAVKISGQDFLCYDLAELLLKLRLFDKAKKVLRKALEHDFKNDLATMMNDVKYLMLLAKICKKTNEVEEAMTALTKAYNLQGRLLKRLMMEQLDIIPAEKQLAGSICAEIAHISMDLQDYDKAIYFYKEGLSFVENDPKLMIELAQLYLAKEDSDMCEHLCIKLLKNVQNNNDVNMMMADLMFSKQEYEHAIFYYRQLLQRSPDNFLVLSKLIMLFRTTGKLDKAPVILELAERISTRTIVEPGFNYCRGLYLWYIGQPNGALKHFNKARKDSEWGQRSIYNMIQICLNPDNEIVGSNLFETLDEEFSGESTEKKETDQLAVRTAEKLLKEYHPQTQEEQEQRILLQNSCLMATNDRSKVEKALDVFTEMASVKKDHVPSLLAVAQACMVLKLIPRARNQLKRITKINWNLKDAEEFEKSWLLLADIYIKTGKYDLATELLKRCIQYNQAYEYLGLIMEKEQSYMDAVINYKLAWKCNNEANPAIGYKLAFNYLKAKMYMHAIDICHKVLKNHPTYPKIRKEVFEKARASIKQ</sequence>